<dbReference type="RefSeq" id="WP_387970693.1">
    <property type="nucleotide sequence ID" value="NZ_JBHRWO010000004.1"/>
</dbReference>
<evidence type="ECO:0000256" key="1">
    <source>
        <dbReference type="SAM" id="MobiDB-lite"/>
    </source>
</evidence>
<dbReference type="Proteomes" id="UP001595712">
    <property type="component" value="Unassembled WGS sequence"/>
</dbReference>
<accession>A0ABV7PUB8</accession>
<name>A0ABV7PUB8_9ACTN</name>
<evidence type="ECO:0008006" key="5">
    <source>
        <dbReference type="Google" id="ProtNLM"/>
    </source>
</evidence>
<dbReference type="PROSITE" id="PS51257">
    <property type="entry name" value="PROKAR_LIPOPROTEIN"/>
    <property type="match status" value="1"/>
</dbReference>
<comment type="caution">
    <text evidence="3">The sequence shown here is derived from an EMBL/GenBank/DDBJ whole genome shotgun (WGS) entry which is preliminary data.</text>
</comment>
<organism evidence="3 4">
    <name type="scientific">Glycomyces rhizosphaerae</name>
    <dbReference type="NCBI Taxonomy" id="2054422"/>
    <lineage>
        <taxon>Bacteria</taxon>
        <taxon>Bacillati</taxon>
        <taxon>Actinomycetota</taxon>
        <taxon>Actinomycetes</taxon>
        <taxon>Glycomycetales</taxon>
        <taxon>Glycomycetaceae</taxon>
        <taxon>Glycomyces</taxon>
    </lineage>
</organism>
<feature type="region of interest" description="Disordered" evidence="1">
    <location>
        <begin position="26"/>
        <end position="46"/>
    </location>
</feature>
<keyword evidence="2" id="KW-0732">Signal</keyword>
<evidence type="ECO:0000313" key="3">
    <source>
        <dbReference type="EMBL" id="MFC3491611.1"/>
    </source>
</evidence>
<proteinExistence type="predicted"/>
<feature type="signal peptide" evidence="2">
    <location>
        <begin position="1"/>
        <end position="26"/>
    </location>
</feature>
<dbReference type="EMBL" id="JBHRWO010000004">
    <property type="protein sequence ID" value="MFC3491611.1"/>
    <property type="molecule type" value="Genomic_DNA"/>
</dbReference>
<gene>
    <name evidence="3" type="ORF">ACFO8M_03805</name>
</gene>
<reference evidence="4" key="1">
    <citation type="journal article" date="2019" name="Int. J. Syst. Evol. Microbiol.">
        <title>The Global Catalogue of Microorganisms (GCM) 10K type strain sequencing project: providing services to taxonomists for standard genome sequencing and annotation.</title>
        <authorList>
            <consortium name="The Broad Institute Genomics Platform"/>
            <consortium name="The Broad Institute Genome Sequencing Center for Infectious Disease"/>
            <person name="Wu L."/>
            <person name="Ma J."/>
        </authorList>
    </citation>
    <scope>NUCLEOTIDE SEQUENCE [LARGE SCALE GENOMIC DNA]</scope>
    <source>
        <strain evidence="4">CGMCC 4.7396</strain>
    </source>
</reference>
<feature type="chain" id="PRO_5046988498" description="Lipoprotein" evidence="2">
    <location>
        <begin position="27"/>
        <end position="172"/>
    </location>
</feature>
<sequence>MNTKRPLNAALIRTVLATAAALSACAEGEPPADDPTTPETSAVASPTEMSSAEAAEAFCTELSSLLTSAAMLEFGFASAAVEQGPGATDDMVPDASAPTFTYSIAMDGLMAVSLAPDEIASHVLTLSEAGTRMTEVMADNASLADITDIWYAPEVKEAEEALRAYDESTCEQ</sequence>
<evidence type="ECO:0000313" key="4">
    <source>
        <dbReference type="Proteomes" id="UP001595712"/>
    </source>
</evidence>
<protein>
    <recommendedName>
        <fullName evidence="5">Lipoprotein</fullName>
    </recommendedName>
</protein>
<evidence type="ECO:0000256" key="2">
    <source>
        <dbReference type="SAM" id="SignalP"/>
    </source>
</evidence>
<keyword evidence="4" id="KW-1185">Reference proteome</keyword>